<keyword evidence="2 4" id="KW-0378">Hydrolase</keyword>
<dbReference type="InterPro" id="IPR017853">
    <property type="entry name" value="GH"/>
</dbReference>
<dbReference type="GO" id="GO:0006080">
    <property type="term" value="P:substituted mannan metabolic process"/>
    <property type="evidence" value="ECO:0007669"/>
    <property type="project" value="InterPro"/>
</dbReference>
<keyword evidence="3 4" id="KW-0326">Glycosidase</keyword>
<evidence type="ECO:0000313" key="10">
    <source>
        <dbReference type="Proteomes" id="UP001212841"/>
    </source>
</evidence>
<dbReference type="SUPFAM" id="SSF51445">
    <property type="entry name" value="(Trans)glycosidases"/>
    <property type="match status" value="1"/>
</dbReference>
<dbReference type="PANTHER" id="PTHR40079">
    <property type="entry name" value="MANNAN ENDO-1,4-BETA-MANNOSIDASE E-RELATED"/>
    <property type="match status" value="1"/>
</dbReference>
<comment type="caution">
    <text evidence="9">The sequence shown here is derived from an EMBL/GenBank/DDBJ whole genome shotgun (WGS) entry which is preliminary data.</text>
</comment>
<feature type="transmembrane region" description="Helical" evidence="6">
    <location>
        <begin position="446"/>
        <end position="464"/>
    </location>
</feature>
<evidence type="ECO:0000259" key="8">
    <source>
        <dbReference type="PROSITE" id="PS51764"/>
    </source>
</evidence>
<organism evidence="9 10">
    <name type="scientific">Rhizophlyctis rosea</name>
    <dbReference type="NCBI Taxonomy" id="64517"/>
    <lineage>
        <taxon>Eukaryota</taxon>
        <taxon>Fungi</taxon>
        <taxon>Fungi incertae sedis</taxon>
        <taxon>Chytridiomycota</taxon>
        <taxon>Chytridiomycota incertae sedis</taxon>
        <taxon>Chytridiomycetes</taxon>
        <taxon>Rhizophlyctidales</taxon>
        <taxon>Rhizophlyctidaceae</taxon>
        <taxon>Rhizophlyctis</taxon>
    </lineage>
</organism>
<feature type="active site" description="Nucleophile" evidence="4">
    <location>
        <position position="298"/>
    </location>
</feature>
<dbReference type="PANTHER" id="PTHR40079:SF4">
    <property type="entry name" value="GH26 DOMAIN-CONTAINING PROTEIN-RELATED"/>
    <property type="match status" value="1"/>
</dbReference>
<evidence type="ECO:0000256" key="6">
    <source>
        <dbReference type="SAM" id="Phobius"/>
    </source>
</evidence>
<evidence type="ECO:0000256" key="7">
    <source>
        <dbReference type="SAM" id="SignalP"/>
    </source>
</evidence>
<evidence type="ECO:0000256" key="2">
    <source>
        <dbReference type="ARBA" id="ARBA00022801"/>
    </source>
</evidence>
<evidence type="ECO:0000256" key="3">
    <source>
        <dbReference type="ARBA" id="ARBA00023295"/>
    </source>
</evidence>
<evidence type="ECO:0000256" key="4">
    <source>
        <dbReference type="PROSITE-ProRule" id="PRU01100"/>
    </source>
</evidence>
<dbReference type="InterPro" id="IPR000805">
    <property type="entry name" value="Glyco_hydro_26"/>
</dbReference>
<dbReference type="EMBL" id="JADGJD010001534">
    <property type="protein sequence ID" value="KAJ3040772.1"/>
    <property type="molecule type" value="Genomic_DNA"/>
</dbReference>
<dbReference type="Proteomes" id="UP001212841">
    <property type="component" value="Unassembled WGS sequence"/>
</dbReference>
<feature type="active site" description="Proton donor" evidence="4">
    <location>
        <position position="130"/>
    </location>
</feature>
<sequence>MKALSLLSALAIFSGVQAGVPLEPENGKIYFGAWYARPNGDTPAAINTRVGKKLAMFQSDFNITDTINEGNPLQFLQQMDETKSDAIMYLTAYPMYGFDSVTDKAIDDLANLVANVTNSGRRVFLRYASEMNGNWFAYGRQPRKFIDSFRKVVTAVRSKSKPETVAIVWAPNSSNGYPFANDPAKYPYPAPLINSSHPDWDILDTNGDGQLTVQDDPYSPYYPGDDYVDWVGMSQYHYGSVFSDKYDAWVDNSLPNGDQIHQMIRGGNNKTLYDFYGMFCEGGKTNASQGGKPFQLTETGSTFHIRLRNETEYADPGPGRVAIKKAWWEQFLNEAFITQFPHFKAFNFFEFQKYEESSLRDFTNLGPNPSTLDPFTGAQIVNETNAVLDAFLADLPNFEMHLIWGNDSDIDSKKPKQNETAGGNGTGQPNSPSGSVNLSGAEGSRVGLAAILGAVAVGLVGLVVV</sequence>
<keyword evidence="7" id="KW-0732">Signal</keyword>
<name>A0AAD5S5J2_9FUNG</name>
<feature type="compositionally biased region" description="Polar residues" evidence="5">
    <location>
        <begin position="427"/>
        <end position="438"/>
    </location>
</feature>
<evidence type="ECO:0000313" key="9">
    <source>
        <dbReference type="EMBL" id="KAJ3040772.1"/>
    </source>
</evidence>
<dbReference type="InterPro" id="IPR022790">
    <property type="entry name" value="GH26_dom"/>
</dbReference>
<proteinExistence type="inferred from homology"/>
<accession>A0AAD5S5J2</accession>
<evidence type="ECO:0000256" key="5">
    <source>
        <dbReference type="SAM" id="MobiDB-lite"/>
    </source>
</evidence>
<feature type="signal peptide" evidence="7">
    <location>
        <begin position="1"/>
        <end position="18"/>
    </location>
</feature>
<keyword evidence="6" id="KW-0812">Transmembrane</keyword>
<reference evidence="9" key="1">
    <citation type="submission" date="2020-05" db="EMBL/GenBank/DDBJ databases">
        <title>Phylogenomic resolution of chytrid fungi.</title>
        <authorList>
            <person name="Stajich J.E."/>
            <person name="Amses K."/>
            <person name="Simmons R."/>
            <person name="Seto K."/>
            <person name="Myers J."/>
            <person name="Bonds A."/>
            <person name="Quandt C.A."/>
            <person name="Barry K."/>
            <person name="Liu P."/>
            <person name="Grigoriev I."/>
            <person name="Longcore J.E."/>
            <person name="James T.Y."/>
        </authorList>
    </citation>
    <scope>NUCLEOTIDE SEQUENCE</scope>
    <source>
        <strain evidence="9">JEL0318</strain>
    </source>
</reference>
<keyword evidence="6" id="KW-1133">Transmembrane helix</keyword>
<comment type="similarity">
    <text evidence="1 4">Belongs to the glycosyl hydrolase 26 family.</text>
</comment>
<feature type="chain" id="PRO_5042264905" description="GH26 domain-containing protein" evidence="7">
    <location>
        <begin position="19"/>
        <end position="465"/>
    </location>
</feature>
<gene>
    <name evidence="9" type="ORF">HK097_002472</name>
</gene>
<feature type="domain" description="GH26" evidence="8">
    <location>
        <begin position="1"/>
        <end position="375"/>
    </location>
</feature>
<keyword evidence="10" id="KW-1185">Reference proteome</keyword>
<dbReference type="PROSITE" id="PS51764">
    <property type="entry name" value="GH26"/>
    <property type="match status" value="1"/>
</dbReference>
<evidence type="ECO:0000256" key="1">
    <source>
        <dbReference type="ARBA" id="ARBA00007754"/>
    </source>
</evidence>
<dbReference type="GO" id="GO:0016985">
    <property type="term" value="F:mannan endo-1,4-beta-mannosidase activity"/>
    <property type="evidence" value="ECO:0007669"/>
    <property type="project" value="InterPro"/>
</dbReference>
<feature type="region of interest" description="Disordered" evidence="5">
    <location>
        <begin position="409"/>
        <end position="438"/>
    </location>
</feature>
<keyword evidence="6" id="KW-0472">Membrane</keyword>
<dbReference type="Pfam" id="PF02156">
    <property type="entry name" value="Glyco_hydro_26"/>
    <property type="match status" value="1"/>
</dbReference>
<dbReference type="Gene3D" id="3.20.20.80">
    <property type="entry name" value="Glycosidases"/>
    <property type="match status" value="1"/>
</dbReference>
<protein>
    <recommendedName>
        <fullName evidence="8">GH26 domain-containing protein</fullName>
    </recommendedName>
</protein>
<dbReference type="AlphaFoldDB" id="A0AAD5S5J2"/>